<dbReference type="InterPro" id="IPR007235">
    <property type="entry name" value="Glyco_trans_28_C"/>
</dbReference>
<proteinExistence type="predicted"/>
<dbReference type="Proteomes" id="UP000037425">
    <property type="component" value="Unassembled WGS sequence"/>
</dbReference>
<organism evidence="2 3">
    <name type="scientific">Ensifer adhaerens</name>
    <name type="common">Sinorhizobium morelense</name>
    <dbReference type="NCBI Taxonomy" id="106592"/>
    <lineage>
        <taxon>Bacteria</taxon>
        <taxon>Pseudomonadati</taxon>
        <taxon>Pseudomonadota</taxon>
        <taxon>Alphaproteobacteria</taxon>
        <taxon>Hyphomicrobiales</taxon>
        <taxon>Rhizobiaceae</taxon>
        <taxon>Sinorhizobium/Ensifer group</taxon>
        <taxon>Ensifer</taxon>
    </lineage>
</organism>
<dbReference type="EMBL" id="LGAP01000005">
    <property type="protein sequence ID" value="KOF19548.1"/>
    <property type="molecule type" value="Genomic_DNA"/>
</dbReference>
<evidence type="ECO:0000259" key="1">
    <source>
        <dbReference type="Pfam" id="PF04101"/>
    </source>
</evidence>
<dbReference type="GO" id="GO:0016758">
    <property type="term" value="F:hexosyltransferase activity"/>
    <property type="evidence" value="ECO:0007669"/>
    <property type="project" value="InterPro"/>
</dbReference>
<protein>
    <submittedName>
        <fullName evidence="2">Membrane protein</fullName>
    </submittedName>
</protein>
<dbReference type="PIRSF" id="PIRSF017085">
    <property type="entry name" value="Glycosyltransf_RedA_prd"/>
    <property type="match status" value="1"/>
</dbReference>
<feature type="domain" description="Glycosyl transferase family 28 C-terminal" evidence="1">
    <location>
        <begin position="225"/>
        <end position="360"/>
    </location>
</feature>
<sequence length="405" mass="45822">MTRRLEDARILMYSHDTFGLGHLRRCRTIAHSLVEDYRGLNILIISGATIAGAFDYRARVDFVKIPSVIKLHNGNYTSLDRHIELDETLKMRQSIIRHTAETFKPDIFIVDKEPMGLRGEVEETLTYLKAHGTTLVLGLREVMDAPHLLEAEWKRRDTMRKIEQYYDTIWVYGPPDFYDPLTELEVPPAVRERMNFVGFLQRSVPREELPGHKPEGDYILVTTGGGGDGADLIHDFIHAYQQDPDLTHKALVVLGPYMPVKKREKLIRKGSKIPYIKIIEFDNRMEELIAGATGVVAMGGYNTYCEILSFDKPALIVPRIQPREEQLIRARRAAELGLIDMLLPDEAEDPLRFAAALKALPQRAPPSKSSANGLRLEGLVHISEIVGGWLGEQASEYLSIVKKSS</sequence>
<reference evidence="3" key="1">
    <citation type="submission" date="2015-07" db="EMBL/GenBank/DDBJ databases">
        <title>Whole genome sequence of an Ensifer adhaerens strain isolated from a cave pool in the Wind Cave National Park.</title>
        <authorList>
            <person name="Eng W.W.H."/>
            <person name="Gan H.M."/>
            <person name="Barton H.A."/>
            <person name="Savka M.A."/>
        </authorList>
    </citation>
    <scope>NUCLEOTIDE SEQUENCE [LARGE SCALE GENOMIC DNA]</scope>
    <source>
        <strain evidence="3">SD006</strain>
    </source>
</reference>
<dbReference type="SUPFAM" id="SSF53756">
    <property type="entry name" value="UDP-Glycosyltransferase/glycogen phosphorylase"/>
    <property type="match status" value="1"/>
</dbReference>
<dbReference type="PANTHER" id="PTHR21015">
    <property type="entry name" value="UDP-N-ACETYLGLUCOSAMINE--N-ACETYLMURAMYL-(PENTAPEPTIDE) PYROPHOSPHORYL-UNDECAPRENOL N-ACETYLGLUCOSAMINE TRANSFERASE 1"/>
    <property type="match status" value="1"/>
</dbReference>
<dbReference type="InterPro" id="IPR016683">
    <property type="entry name" value="Glyco_trans_28_RedA_prd"/>
</dbReference>
<dbReference type="OrthoDB" id="9802126at2"/>
<name>A0A0L8BY82_ENSAD</name>
<dbReference type="Gene3D" id="3.40.50.2000">
    <property type="entry name" value="Glycogen Phosphorylase B"/>
    <property type="match status" value="1"/>
</dbReference>
<evidence type="ECO:0000313" key="2">
    <source>
        <dbReference type="EMBL" id="KOF19548.1"/>
    </source>
</evidence>
<dbReference type="PANTHER" id="PTHR21015:SF28">
    <property type="entry name" value="SLL1722 PROTEIN"/>
    <property type="match status" value="1"/>
</dbReference>
<dbReference type="AlphaFoldDB" id="A0A0L8BY82"/>
<gene>
    <name evidence="2" type="ORF">AC244_12385</name>
</gene>
<dbReference type="PATRIC" id="fig|106592.7.peg.6425"/>
<comment type="caution">
    <text evidence="2">The sequence shown here is derived from an EMBL/GenBank/DDBJ whole genome shotgun (WGS) entry which is preliminary data.</text>
</comment>
<accession>A0A0L8BY82</accession>
<dbReference type="RefSeq" id="WP_053249112.1">
    <property type="nucleotide sequence ID" value="NZ_LGAP01000005.1"/>
</dbReference>
<evidence type="ECO:0000313" key="3">
    <source>
        <dbReference type="Proteomes" id="UP000037425"/>
    </source>
</evidence>
<dbReference type="Pfam" id="PF04101">
    <property type="entry name" value="Glyco_tran_28_C"/>
    <property type="match status" value="1"/>
</dbReference>